<comment type="caution">
    <text evidence="1">The sequence shown here is derived from an EMBL/GenBank/DDBJ whole genome shotgun (WGS) entry which is preliminary data.</text>
</comment>
<proteinExistence type="predicted"/>
<keyword evidence="2" id="KW-1185">Reference proteome</keyword>
<accession>A0ABS4CWW0</accession>
<sequence>MLRAWMQDSVPPHTEYPERPGRWVAESQWPSPNVTPEHYYLAEQKLVKAPEEEQAIMVTGM</sequence>
<reference evidence="1 2" key="1">
    <citation type="submission" date="2021-01" db="EMBL/GenBank/DDBJ databases">
        <title>Genomic Encyclopedia of Type Strains, Phase IV (KMG-IV): sequencing the most valuable type-strain genomes for metagenomic binning, comparative biology and taxonomic classification.</title>
        <authorList>
            <person name="Goeker M."/>
        </authorList>
    </citation>
    <scope>NUCLEOTIDE SEQUENCE [LARGE SCALE GENOMIC DNA]</scope>
    <source>
        <strain evidence="1 2">DSM 103394</strain>
    </source>
</reference>
<evidence type="ECO:0000313" key="2">
    <source>
        <dbReference type="Proteomes" id="UP000674416"/>
    </source>
</evidence>
<protein>
    <submittedName>
        <fullName evidence="1">Acyl esterase</fullName>
    </submittedName>
</protein>
<name>A0ABS4CWW0_9BACI</name>
<organism evidence="1 2">
    <name type="scientific">Bacillus capparidis</name>
    <dbReference type="NCBI Taxonomy" id="1840411"/>
    <lineage>
        <taxon>Bacteria</taxon>
        <taxon>Bacillati</taxon>
        <taxon>Bacillota</taxon>
        <taxon>Bacilli</taxon>
        <taxon>Bacillales</taxon>
        <taxon>Bacillaceae</taxon>
        <taxon>Bacillus</taxon>
    </lineage>
</organism>
<dbReference type="Proteomes" id="UP000674416">
    <property type="component" value="Unassembled WGS sequence"/>
</dbReference>
<gene>
    <name evidence="1" type="ORF">JOC74_002514</name>
</gene>
<dbReference type="RefSeq" id="WP_312883816.1">
    <property type="nucleotide sequence ID" value="NZ_JAFDST010000002.1"/>
</dbReference>
<dbReference type="EMBL" id="JAFDST010000002">
    <property type="protein sequence ID" value="MBP1082021.1"/>
    <property type="molecule type" value="Genomic_DNA"/>
</dbReference>
<evidence type="ECO:0000313" key="1">
    <source>
        <dbReference type="EMBL" id="MBP1082021.1"/>
    </source>
</evidence>